<dbReference type="Pfam" id="PF12704">
    <property type="entry name" value="MacB_PCD"/>
    <property type="match status" value="1"/>
</dbReference>
<evidence type="ECO:0000256" key="5">
    <source>
        <dbReference type="ARBA" id="ARBA00023136"/>
    </source>
</evidence>
<dbReference type="STRING" id="1563681.BFP71_15095"/>
<feature type="domain" description="ABC3 transporter permease C-terminal" evidence="7">
    <location>
        <begin position="671"/>
        <end position="775"/>
    </location>
</feature>
<evidence type="ECO:0000256" key="4">
    <source>
        <dbReference type="ARBA" id="ARBA00022989"/>
    </source>
</evidence>
<evidence type="ECO:0000313" key="9">
    <source>
        <dbReference type="EMBL" id="OEK04770.1"/>
    </source>
</evidence>
<comment type="subcellular location">
    <subcellularLocation>
        <location evidence="1">Cell membrane</location>
        <topology evidence="1">Multi-pass membrane protein</topology>
    </subcellularLocation>
</comment>
<feature type="transmembrane region" description="Helical" evidence="6">
    <location>
        <begin position="718"/>
        <end position="742"/>
    </location>
</feature>
<dbReference type="PANTHER" id="PTHR30572">
    <property type="entry name" value="MEMBRANE COMPONENT OF TRANSPORTER-RELATED"/>
    <property type="match status" value="1"/>
</dbReference>
<keyword evidence="5 6" id="KW-0472">Membrane</keyword>
<feature type="transmembrane region" description="Helical" evidence="6">
    <location>
        <begin position="427"/>
        <end position="446"/>
    </location>
</feature>
<feature type="domain" description="ABC3 transporter permease C-terminal" evidence="7">
    <location>
        <begin position="291"/>
        <end position="404"/>
    </location>
</feature>
<evidence type="ECO:0008006" key="11">
    <source>
        <dbReference type="Google" id="ProtNLM"/>
    </source>
</evidence>
<dbReference type="GO" id="GO:0022857">
    <property type="term" value="F:transmembrane transporter activity"/>
    <property type="evidence" value="ECO:0007669"/>
    <property type="project" value="TreeGrafter"/>
</dbReference>
<feature type="transmembrane region" description="Helical" evidence="6">
    <location>
        <begin position="754"/>
        <end position="776"/>
    </location>
</feature>
<evidence type="ECO:0000256" key="6">
    <source>
        <dbReference type="SAM" id="Phobius"/>
    </source>
</evidence>
<sequence length="789" mass="88217">MNRLGRFYKSGIKSIKRERFFAAVNIIGLTLGMYCFLITTLYVKDELTHDNWHQNRDNIYMPKIEMSFGGTGESFNLFPPVQLGDAMKQDLPGIIDAVNISLAQTINYTIKEEDFKSKAFFYTQPSLFSVFDFDLKYGNTETVLTSTDEIILSAEMAQKHFPNQNPIGEFVEVSDKGTFRVSGVLEAIPSNSHLQFEFLALINPNAAPYDFNYNDWRTGSGLNYILARADYSPDNLLEDTKRVLAARDSSELLGKYIYNNFSDLYMNGATMRSSSSTMFGGQMKYIYIFSLIGGLLLLVACFNYINLTTARSFARSKDVAIRKIIGASRTRLVLFQMGETLFLALFSLVIALVSVEVTLPSINSLLEKQLDLDFIGSPSVLWIPLSVLAFVVLISGLYPAFTASAFSLSSVLRGRNPKSTKAIFRKALIVFQFLICIGLLSSALVIRGQAKHLMNMDLGYNEENILSLNLTSAGLFEKYEEARNELERIPQIEKVTGSPLPNLNSVIMMEVENGDEKVNLNCFYGAADVDFNEIFGLEFIHGSGFDGLTESELKAASIINETALKQLGWEGDPIGRELMKGKVVTGVVKDFHYRSGKSKIGPILIDNQMGQIRNLQFKFKEGNRAAVTAQVQSALKGLVPDQTIELEEVEDYFADSYGKEESLVNIFDLLTGLLMMVAFLGLFALATFENQLREKEMSIRKVLGASYFSLIRVLNKKFSWLILIAVLVSIPVSYALITNWLASFPYRVENLVPYFLVSIGAVIILAAIILGTYSYFNTQKNPANILRND</sequence>
<keyword evidence="10" id="KW-1185">Reference proteome</keyword>
<dbReference type="GO" id="GO:0005886">
    <property type="term" value="C:plasma membrane"/>
    <property type="evidence" value="ECO:0007669"/>
    <property type="project" value="UniProtKB-SubCell"/>
</dbReference>
<feature type="transmembrane region" description="Helical" evidence="6">
    <location>
        <begin position="382"/>
        <end position="406"/>
    </location>
</feature>
<feature type="transmembrane region" description="Helical" evidence="6">
    <location>
        <begin position="20"/>
        <end position="43"/>
    </location>
</feature>
<dbReference type="InterPro" id="IPR050250">
    <property type="entry name" value="Macrolide_Exporter_MacB"/>
</dbReference>
<protein>
    <recommendedName>
        <fullName evidence="11">ABC3 transporter permease protein domain-containing protein</fullName>
    </recommendedName>
</protein>
<dbReference type="EMBL" id="MDGQ01000005">
    <property type="protein sequence ID" value="OEK04770.1"/>
    <property type="molecule type" value="Genomic_DNA"/>
</dbReference>
<dbReference type="PANTHER" id="PTHR30572:SF18">
    <property type="entry name" value="ABC-TYPE MACROLIDE FAMILY EXPORT SYSTEM PERMEASE COMPONENT 2"/>
    <property type="match status" value="1"/>
</dbReference>
<evidence type="ECO:0000256" key="3">
    <source>
        <dbReference type="ARBA" id="ARBA00022692"/>
    </source>
</evidence>
<keyword evidence="2" id="KW-1003">Cell membrane</keyword>
<dbReference type="Proteomes" id="UP000095552">
    <property type="component" value="Unassembled WGS sequence"/>
</dbReference>
<accession>A0A1E5T069</accession>
<feature type="transmembrane region" description="Helical" evidence="6">
    <location>
        <begin position="285"/>
        <end position="307"/>
    </location>
</feature>
<proteinExistence type="predicted"/>
<keyword evidence="4 6" id="KW-1133">Transmembrane helix</keyword>
<evidence type="ECO:0000256" key="1">
    <source>
        <dbReference type="ARBA" id="ARBA00004651"/>
    </source>
</evidence>
<feature type="transmembrane region" description="Helical" evidence="6">
    <location>
        <begin position="341"/>
        <end position="362"/>
    </location>
</feature>
<dbReference type="RefSeq" id="WP_069836275.1">
    <property type="nucleotide sequence ID" value="NZ_MDGQ01000005.1"/>
</dbReference>
<name>A0A1E5T069_9BACT</name>
<keyword evidence="3 6" id="KW-0812">Transmembrane</keyword>
<gene>
    <name evidence="9" type="ORF">BFP71_15095</name>
</gene>
<feature type="domain" description="MacB-like periplasmic core" evidence="8">
    <location>
        <begin position="23"/>
        <end position="229"/>
    </location>
</feature>
<dbReference type="Pfam" id="PF02687">
    <property type="entry name" value="FtsX"/>
    <property type="match status" value="2"/>
</dbReference>
<feature type="transmembrane region" description="Helical" evidence="6">
    <location>
        <begin position="669"/>
        <end position="688"/>
    </location>
</feature>
<reference evidence="9 10" key="1">
    <citation type="submission" date="2016-08" db="EMBL/GenBank/DDBJ databases">
        <title>Draft genome of Fabibacter sp. strain SK-8.</title>
        <authorList>
            <person name="Wong S.-K."/>
            <person name="Hamasaki K."/>
            <person name="Yoshizawa S."/>
        </authorList>
    </citation>
    <scope>NUCLEOTIDE SEQUENCE [LARGE SCALE GENOMIC DNA]</scope>
    <source>
        <strain evidence="9 10">SK-8</strain>
    </source>
</reference>
<comment type="caution">
    <text evidence="9">The sequence shown here is derived from an EMBL/GenBank/DDBJ whole genome shotgun (WGS) entry which is preliminary data.</text>
</comment>
<dbReference type="AlphaFoldDB" id="A0A1E5T069"/>
<dbReference type="OrthoDB" id="973312at2"/>
<organism evidence="9 10">
    <name type="scientific">Roseivirga misakiensis</name>
    <dbReference type="NCBI Taxonomy" id="1563681"/>
    <lineage>
        <taxon>Bacteria</taxon>
        <taxon>Pseudomonadati</taxon>
        <taxon>Bacteroidota</taxon>
        <taxon>Cytophagia</taxon>
        <taxon>Cytophagales</taxon>
        <taxon>Roseivirgaceae</taxon>
        <taxon>Roseivirga</taxon>
    </lineage>
</organism>
<evidence type="ECO:0000259" key="7">
    <source>
        <dbReference type="Pfam" id="PF02687"/>
    </source>
</evidence>
<dbReference type="InterPro" id="IPR025857">
    <property type="entry name" value="MacB_PCD"/>
</dbReference>
<evidence type="ECO:0000259" key="8">
    <source>
        <dbReference type="Pfam" id="PF12704"/>
    </source>
</evidence>
<evidence type="ECO:0000256" key="2">
    <source>
        <dbReference type="ARBA" id="ARBA00022475"/>
    </source>
</evidence>
<dbReference type="InterPro" id="IPR003838">
    <property type="entry name" value="ABC3_permease_C"/>
</dbReference>
<evidence type="ECO:0000313" key="10">
    <source>
        <dbReference type="Proteomes" id="UP000095552"/>
    </source>
</evidence>